<organism evidence="2 3">
    <name type="scientific">Massariosphaeria phaeospora</name>
    <dbReference type="NCBI Taxonomy" id="100035"/>
    <lineage>
        <taxon>Eukaryota</taxon>
        <taxon>Fungi</taxon>
        <taxon>Dikarya</taxon>
        <taxon>Ascomycota</taxon>
        <taxon>Pezizomycotina</taxon>
        <taxon>Dothideomycetes</taxon>
        <taxon>Pleosporomycetidae</taxon>
        <taxon>Pleosporales</taxon>
        <taxon>Pleosporales incertae sedis</taxon>
        <taxon>Massariosphaeria</taxon>
    </lineage>
</organism>
<keyword evidence="3" id="KW-1185">Reference proteome</keyword>
<dbReference type="InterPro" id="IPR036291">
    <property type="entry name" value="NAD(P)-bd_dom_sf"/>
</dbReference>
<accession>A0A7C8ME02</accession>
<dbReference type="InterPro" id="IPR013154">
    <property type="entry name" value="ADH-like_N"/>
</dbReference>
<dbReference type="SUPFAM" id="SSF50129">
    <property type="entry name" value="GroES-like"/>
    <property type="match status" value="1"/>
</dbReference>
<dbReference type="InterPro" id="IPR020843">
    <property type="entry name" value="ER"/>
</dbReference>
<gene>
    <name evidence="2" type="ORF">BDV95DRAFT_490055</name>
</gene>
<dbReference type="GO" id="GO:0016491">
    <property type="term" value="F:oxidoreductase activity"/>
    <property type="evidence" value="ECO:0007669"/>
    <property type="project" value="InterPro"/>
</dbReference>
<dbReference type="CDD" id="cd08276">
    <property type="entry name" value="MDR7"/>
    <property type="match status" value="1"/>
</dbReference>
<dbReference type="Proteomes" id="UP000481861">
    <property type="component" value="Unassembled WGS sequence"/>
</dbReference>
<dbReference type="PANTHER" id="PTHR45033">
    <property type="match status" value="1"/>
</dbReference>
<dbReference type="InterPro" id="IPR052711">
    <property type="entry name" value="Zinc_ADH-like"/>
</dbReference>
<dbReference type="InterPro" id="IPR011032">
    <property type="entry name" value="GroES-like_sf"/>
</dbReference>
<dbReference type="Pfam" id="PF00107">
    <property type="entry name" value="ADH_zinc_N"/>
    <property type="match status" value="1"/>
</dbReference>
<dbReference type="Pfam" id="PF08240">
    <property type="entry name" value="ADH_N"/>
    <property type="match status" value="1"/>
</dbReference>
<dbReference type="OrthoDB" id="3509362at2759"/>
<dbReference type="AlphaFoldDB" id="A0A7C8ME02"/>
<dbReference type="SUPFAM" id="SSF51735">
    <property type="entry name" value="NAD(P)-binding Rossmann-fold domains"/>
    <property type="match status" value="1"/>
</dbReference>
<feature type="domain" description="Enoyl reductase (ER)" evidence="1">
    <location>
        <begin position="18"/>
        <end position="350"/>
    </location>
</feature>
<dbReference type="PANTHER" id="PTHR45033:SF2">
    <property type="entry name" value="ZINC-TYPE ALCOHOL DEHYDROGENASE-LIKE PROTEIN C1773.06C"/>
    <property type="match status" value="1"/>
</dbReference>
<dbReference type="Gene3D" id="3.40.50.720">
    <property type="entry name" value="NAD(P)-binding Rossmann-like Domain"/>
    <property type="match status" value="1"/>
</dbReference>
<evidence type="ECO:0000313" key="3">
    <source>
        <dbReference type="Proteomes" id="UP000481861"/>
    </source>
</evidence>
<comment type="caution">
    <text evidence="2">The sequence shown here is derived from an EMBL/GenBank/DDBJ whole genome shotgun (WGS) entry which is preliminary data.</text>
</comment>
<proteinExistence type="predicted"/>
<dbReference type="EMBL" id="JAADJZ010000008">
    <property type="protein sequence ID" value="KAF2872943.1"/>
    <property type="molecule type" value="Genomic_DNA"/>
</dbReference>
<dbReference type="InterPro" id="IPR013149">
    <property type="entry name" value="ADH-like_C"/>
</dbReference>
<name>A0A7C8ME02_9PLEO</name>
<sequence>MAPRPTTNPAWTIPSTASKVQDLTKVDKAVPTPGPNQVLVRLTAASLNYRDYLIATRNPQYPGDHVADLVPGSDGAGVIHTAGSSSSWRGREGTLVVIHPCAWLDGDVTQLDQSRILGGRAVDGTLQSWLLVDDGYPIPAPKNLTAEEAACLFTAGSTAWAAIRGGLDGRLDGQGQTVLTQGTGGVSCFAIQIAAALGATVIATSSSDAKLDLAKSLGATHLINYKTTPAWDAEVLRLTSGAGVDHVIEVGGAATLMQSLMSTRTGGLVSIIGVLSANEPISEAFVPSMLFGAKTVKGRTAFSARDSTELCRFVEAHGIKPVVAETFGFEEAVRAFEVLEGQKAVGKIVVRIGEA</sequence>
<dbReference type="Gene3D" id="3.90.180.10">
    <property type="entry name" value="Medium-chain alcohol dehydrogenases, catalytic domain"/>
    <property type="match status" value="1"/>
</dbReference>
<reference evidence="2 3" key="1">
    <citation type="submission" date="2020-01" db="EMBL/GenBank/DDBJ databases">
        <authorList>
            <consortium name="DOE Joint Genome Institute"/>
            <person name="Haridas S."/>
            <person name="Albert R."/>
            <person name="Binder M."/>
            <person name="Bloem J."/>
            <person name="Labutti K."/>
            <person name="Salamov A."/>
            <person name="Andreopoulos B."/>
            <person name="Baker S.E."/>
            <person name="Barry K."/>
            <person name="Bills G."/>
            <person name="Bluhm B.H."/>
            <person name="Cannon C."/>
            <person name="Castanera R."/>
            <person name="Culley D.E."/>
            <person name="Daum C."/>
            <person name="Ezra D."/>
            <person name="Gonzalez J.B."/>
            <person name="Henrissat B."/>
            <person name="Kuo A."/>
            <person name="Liang C."/>
            <person name="Lipzen A."/>
            <person name="Lutzoni F."/>
            <person name="Magnuson J."/>
            <person name="Mondo S."/>
            <person name="Nolan M."/>
            <person name="Ohm R."/>
            <person name="Pangilinan J."/>
            <person name="Park H.-J.H."/>
            <person name="Ramirez L."/>
            <person name="Alfaro M."/>
            <person name="Sun H."/>
            <person name="Tritt A."/>
            <person name="Yoshinaga Y."/>
            <person name="Zwiers L.-H.L."/>
            <person name="Turgeon B.G."/>
            <person name="Goodwin S.B."/>
            <person name="Spatafora J.W."/>
            <person name="Crous P.W."/>
            <person name="Grigoriev I.V."/>
        </authorList>
    </citation>
    <scope>NUCLEOTIDE SEQUENCE [LARGE SCALE GENOMIC DNA]</scope>
    <source>
        <strain evidence="2 3">CBS 611.86</strain>
    </source>
</reference>
<protein>
    <recommendedName>
        <fullName evidence="1">Enoyl reductase (ER) domain-containing protein</fullName>
    </recommendedName>
</protein>
<evidence type="ECO:0000313" key="2">
    <source>
        <dbReference type="EMBL" id="KAF2872943.1"/>
    </source>
</evidence>
<evidence type="ECO:0000259" key="1">
    <source>
        <dbReference type="SMART" id="SM00829"/>
    </source>
</evidence>
<dbReference type="SMART" id="SM00829">
    <property type="entry name" value="PKS_ER"/>
    <property type="match status" value="1"/>
</dbReference>